<dbReference type="InterPro" id="IPR036397">
    <property type="entry name" value="RNaseH_sf"/>
</dbReference>
<keyword evidence="3" id="KW-0539">Nucleus</keyword>
<dbReference type="OMA" id="ARANDIY"/>
<keyword evidence="2" id="KW-0238">DNA-binding</keyword>
<keyword evidence="7" id="KW-1185">Reference proteome</keyword>
<gene>
    <name evidence="6" type="ORF">EV44_g3802</name>
</gene>
<evidence type="ECO:0000256" key="4">
    <source>
        <dbReference type="SAM" id="MobiDB-lite"/>
    </source>
</evidence>
<organism evidence="6 7">
    <name type="scientific">Uncinula necator</name>
    <name type="common">Grape powdery mildew</name>
    <dbReference type="NCBI Taxonomy" id="52586"/>
    <lineage>
        <taxon>Eukaryota</taxon>
        <taxon>Fungi</taxon>
        <taxon>Dikarya</taxon>
        <taxon>Ascomycota</taxon>
        <taxon>Pezizomycotina</taxon>
        <taxon>Leotiomycetes</taxon>
        <taxon>Erysiphales</taxon>
        <taxon>Erysiphaceae</taxon>
        <taxon>Erysiphe</taxon>
    </lineage>
</organism>
<dbReference type="Pfam" id="PF03221">
    <property type="entry name" value="HTH_Tnp_Tc5"/>
    <property type="match status" value="1"/>
</dbReference>
<feature type="compositionally biased region" description="Low complexity" evidence="4">
    <location>
        <begin position="386"/>
        <end position="395"/>
    </location>
</feature>
<dbReference type="PANTHER" id="PTHR19303:SF62">
    <property type="entry name" value="HTH CENPB-TYPE DOMAIN-CONTAINING PROTEIN-RELATED"/>
    <property type="match status" value="1"/>
</dbReference>
<protein>
    <recommendedName>
        <fullName evidence="5">HTH CENPB-type domain-containing protein</fullName>
    </recommendedName>
</protein>
<name>A0A0B1P8P0_UNCNE</name>
<evidence type="ECO:0000256" key="3">
    <source>
        <dbReference type="ARBA" id="ARBA00023242"/>
    </source>
</evidence>
<dbReference type="PROSITE" id="PS51253">
    <property type="entry name" value="HTH_CENPB"/>
    <property type="match status" value="1"/>
</dbReference>
<dbReference type="STRING" id="52586.A0A0B1P8P0"/>
<dbReference type="HOGENOM" id="CLU_013929_4_2_1"/>
<dbReference type="InterPro" id="IPR009057">
    <property type="entry name" value="Homeodomain-like_sf"/>
</dbReference>
<feature type="domain" description="HTH CENPB-type" evidence="5">
    <location>
        <begin position="51"/>
        <end position="120"/>
    </location>
</feature>
<evidence type="ECO:0000256" key="2">
    <source>
        <dbReference type="ARBA" id="ARBA00023125"/>
    </source>
</evidence>
<dbReference type="Gene3D" id="1.10.10.60">
    <property type="entry name" value="Homeodomain-like"/>
    <property type="match status" value="1"/>
</dbReference>
<dbReference type="Pfam" id="PF05225">
    <property type="entry name" value="HTH_psq"/>
    <property type="match status" value="1"/>
</dbReference>
<dbReference type="AlphaFoldDB" id="A0A0B1P8P0"/>
<dbReference type="SUPFAM" id="SSF46689">
    <property type="entry name" value="Homeodomain-like"/>
    <property type="match status" value="1"/>
</dbReference>
<dbReference type="InterPro" id="IPR007889">
    <property type="entry name" value="HTH_Psq"/>
</dbReference>
<dbReference type="EMBL" id="JNVN01000546">
    <property type="protein sequence ID" value="KHJ35072.1"/>
    <property type="molecule type" value="Genomic_DNA"/>
</dbReference>
<feature type="region of interest" description="Disordered" evidence="4">
    <location>
        <begin position="386"/>
        <end position="408"/>
    </location>
</feature>
<comment type="caution">
    <text evidence="6">The sequence shown here is derived from an EMBL/GenBank/DDBJ whole genome shotgun (WGS) entry which is preliminary data.</text>
</comment>
<dbReference type="SMART" id="SM00674">
    <property type="entry name" value="CENPB"/>
    <property type="match status" value="1"/>
</dbReference>
<evidence type="ECO:0000256" key="1">
    <source>
        <dbReference type="ARBA" id="ARBA00004123"/>
    </source>
</evidence>
<accession>A0A0B1P8P0</accession>
<dbReference type="InterPro" id="IPR050863">
    <property type="entry name" value="CenT-Element_Derived"/>
</dbReference>
<dbReference type="Pfam" id="PF03184">
    <property type="entry name" value="DDE_1"/>
    <property type="match status" value="1"/>
</dbReference>
<comment type="subcellular location">
    <subcellularLocation>
        <location evidence="1">Nucleus</location>
    </subcellularLocation>
</comment>
<dbReference type="Gene3D" id="3.30.420.10">
    <property type="entry name" value="Ribonuclease H-like superfamily/Ribonuclease H"/>
    <property type="match status" value="1"/>
</dbReference>
<dbReference type="InterPro" id="IPR006600">
    <property type="entry name" value="HTH_CenpB_DNA-bd_dom"/>
</dbReference>
<dbReference type="PANTHER" id="PTHR19303">
    <property type="entry name" value="TRANSPOSON"/>
    <property type="match status" value="1"/>
</dbReference>
<proteinExistence type="predicted"/>
<dbReference type="GO" id="GO:0003677">
    <property type="term" value="F:DNA binding"/>
    <property type="evidence" value="ECO:0007669"/>
    <property type="project" value="UniProtKB-KW"/>
</dbReference>
<evidence type="ECO:0000259" key="5">
    <source>
        <dbReference type="PROSITE" id="PS51253"/>
    </source>
</evidence>
<evidence type="ECO:0000313" key="6">
    <source>
        <dbReference type="EMBL" id="KHJ35072.1"/>
    </source>
</evidence>
<evidence type="ECO:0000313" key="7">
    <source>
        <dbReference type="Proteomes" id="UP000030854"/>
    </source>
</evidence>
<dbReference type="InterPro" id="IPR004875">
    <property type="entry name" value="DDE_SF_endonuclease_dom"/>
</dbReference>
<sequence length="545" mass="61639">MAAQTQGARIILAIEAIRTYKNMSRRATARLYNIPESTLRSRINGNIAFSGRRPENHNLTEIEEKVLIRYILDMDARGFAPRLAGVEDMANYILESRGARRVGKLWAQRFVQRRPELKMRFNRVYDFQSALFEDPGLISAWFLLVSNMRAKYGILDCDLYNFDETGFMMGVICPSMAVTRADRDSRGKTIQPGNQEWATAIVCVNGEGASTPQFLVVKGTYHLSSWYTESELPDDWVIKTTSNGLTDNETGLEWLKHFDKHTVARTKGLYRMLVLDGHESHRLAAFQDYCKNHNIITLCFPAYSSHLTQPLDVGCFSVLKRLYSREIDVFIKAHINHITKVEFLIAFHAAYLATITEKNIKAGFRGAGLIPFDPQAVISKLDVRLRTPSPSRPSSANTDPWVPQTPHNPREALLQSTLVKNRIANHQGSSPTSIFQTVTSLAKGTEMLAHENTLLSAEIRTLRKANEALSKRRRAKKTLIRQGGVLTLREGNEILAQQEVDEQIRRDERSERGNWKEGQSIGRRCGTCGNTGHNARTYQNDVIDS</sequence>
<dbReference type="Proteomes" id="UP000030854">
    <property type="component" value="Unassembled WGS sequence"/>
</dbReference>
<reference evidence="6 7" key="1">
    <citation type="journal article" date="2014" name="BMC Genomics">
        <title>Adaptive genomic structural variation in the grape powdery mildew pathogen, Erysiphe necator.</title>
        <authorList>
            <person name="Jones L."/>
            <person name="Riaz S."/>
            <person name="Morales-Cruz A."/>
            <person name="Amrine K.C."/>
            <person name="McGuire B."/>
            <person name="Gubler W.D."/>
            <person name="Walker M.A."/>
            <person name="Cantu D."/>
        </authorList>
    </citation>
    <scope>NUCLEOTIDE SEQUENCE [LARGE SCALE GENOMIC DNA]</scope>
    <source>
        <strain evidence="7">c</strain>
    </source>
</reference>
<dbReference type="GO" id="GO:0005634">
    <property type="term" value="C:nucleus"/>
    <property type="evidence" value="ECO:0007669"/>
    <property type="project" value="UniProtKB-SubCell"/>
</dbReference>